<comment type="similarity">
    <text evidence="4">Belongs to the complex I LYR family. SDHAF1 subfamily.</text>
</comment>
<proteinExistence type="inferred from homology"/>
<comment type="caution">
    <text evidence="6">The sequence shown here is derived from an EMBL/GenBank/DDBJ whole genome shotgun (WGS) entry which is preliminary data.</text>
</comment>
<comment type="subcellular location">
    <subcellularLocation>
        <location evidence="1">Mitochondrion matrix</location>
    </subcellularLocation>
</comment>
<dbReference type="PANTHER" id="PTHR13675:SF1">
    <property type="entry name" value="SUCCINATE DEHYDROGENASE ASSEMBLY FACTOR 1, MITOCHONDRIAL"/>
    <property type="match status" value="1"/>
</dbReference>
<reference evidence="6 7" key="1">
    <citation type="journal article" date="2009" name="Genome Res.">
        <title>Comparative genomic analyses of the human fungal pathogens Coccidioides and their relatives.</title>
        <authorList>
            <person name="Sharpton T.J."/>
            <person name="Stajich J.E."/>
            <person name="Rounsley S.D."/>
            <person name="Gardner M.J."/>
            <person name="Wortman J.R."/>
            <person name="Jordar V.S."/>
            <person name="Maiti R."/>
            <person name="Kodira C.D."/>
            <person name="Neafsey D.E."/>
            <person name="Zeng Q."/>
            <person name="Hung C.-Y."/>
            <person name="McMahan C."/>
            <person name="Muszewska A."/>
            <person name="Grynberg M."/>
            <person name="Mandel M.A."/>
            <person name="Kellner E.M."/>
            <person name="Barker B.M."/>
            <person name="Galgiani J.N."/>
            <person name="Orbach M.J."/>
            <person name="Kirkland T.N."/>
            <person name="Cole G.T."/>
            <person name="Henn M.R."/>
            <person name="Birren B.W."/>
            <person name="Taylor J.W."/>
        </authorList>
    </citation>
    <scope>NUCLEOTIDE SEQUENCE [LARGE SCALE GENOMIC DNA]</scope>
    <source>
        <strain evidence="7">C735</strain>
    </source>
</reference>
<protein>
    <submittedName>
        <fullName evidence="6">Complex 1 protein (LYR family) protein</fullName>
    </submittedName>
</protein>
<dbReference type="AlphaFoldDB" id="C5PEA9"/>
<evidence type="ECO:0000256" key="1">
    <source>
        <dbReference type="ARBA" id="ARBA00004305"/>
    </source>
</evidence>
<dbReference type="GO" id="GO:0034553">
    <property type="term" value="P:mitochondrial respiratory chain complex II assembly"/>
    <property type="evidence" value="ECO:0007669"/>
    <property type="project" value="InterPro"/>
</dbReference>
<dbReference type="HOGENOM" id="CLU_154777_1_1_1"/>
<gene>
    <name evidence="6" type="ORF">CPC735_000810</name>
</gene>
<dbReference type="PANTHER" id="PTHR13675">
    <property type="entry name" value="LYR MOTIF-CONTAINING PROTEIN 2"/>
    <property type="match status" value="1"/>
</dbReference>
<dbReference type="Proteomes" id="UP000009084">
    <property type="component" value="Unassembled WGS sequence"/>
</dbReference>
<dbReference type="VEuPathDB" id="FungiDB:CPC735_000810"/>
<evidence type="ECO:0000256" key="4">
    <source>
        <dbReference type="ARBA" id="ARBA00025715"/>
    </source>
</evidence>
<keyword evidence="3" id="KW-0143">Chaperone</keyword>
<evidence type="ECO:0000313" key="6">
    <source>
        <dbReference type="EMBL" id="EER24737.1"/>
    </source>
</evidence>
<dbReference type="GO" id="GO:0005759">
    <property type="term" value="C:mitochondrial matrix"/>
    <property type="evidence" value="ECO:0007669"/>
    <property type="project" value="UniProtKB-SubCell"/>
</dbReference>
<evidence type="ECO:0000256" key="2">
    <source>
        <dbReference type="ARBA" id="ARBA00023128"/>
    </source>
</evidence>
<dbReference type="InterPro" id="IPR008011">
    <property type="entry name" value="Complex1_LYR_dom"/>
</dbReference>
<dbReference type="CDD" id="cd20268">
    <property type="entry name" value="Complex1_LYR_SDHAF1_LYRM8"/>
    <property type="match status" value="1"/>
</dbReference>
<feature type="domain" description="Complex 1 LYR protein" evidence="5">
    <location>
        <begin position="8"/>
        <end position="73"/>
    </location>
</feature>
<name>C5PEA9_COCP7</name>
<evidence type="ECO:0000313" key="7">
    <source>
        <dbReference type="Proteomes" id="UP000009084"/>
    </source>
</evidence>
<evidence type="ECO:0000259" key="5">
    <source>
        <dbReference type="Pfam" id="PF05347"/>
    </source>
</evidence>
<dbReference type="Pfam" id="PF05347">
    <property type="entry name" value="Complex1_LYR"/>
    <property type="match status" value="1"/>
</dbReference>
<sequence>MRLSGLQRQVLALYRQCLREIRKKPVLITKPQGSQANFKRYARQEFQKNRDVNRKDFATIEYLLRRGQKQLEMYASPGIRNITP</sequence>
<dbReference type="InterPro" id="IPR045295">
    <property type="entry name" value="Complex1_LYR_SDHAF1_LYRM8"/>
</dbReference>
<dbReference type="OrthoDB" id="273010at2759"/>
<dbReference type="EMBL" id="ACFW01000044">
    <property type="protein sequence ID" value="EER24737.1"/>
    <property type="molecule type" value="Genomic_DNA"/>
</dbReference>
<accession>C5PEA9</accession>
<keyword evidence="2" id="KW-0496">Mitochondrion</keyword>
<evidence type="ECO:0000256" key="3">
    <source>
        <dbReference type="ARBA" id="ARBA00023186"/>
    </source>
</evidence>
<organism evidence="6 7">
    <name type="scientific">Coccidioides posadasii (strain C735)</name>
    <name type="common">Valley fever fungus</name>
    <dbReference type="NCBI Taxonomy" id="222929"/>
    <lineage>
        <taxon>Eukaryota</taxon>
        <taxon>Fungi</taxon>
        <taxon>Dikarya</taxon>
        <taxon>Ascomycota</taxon>
        <taxon>Pezizomycotina</taxon>
        <taxon>Eurotiomycetes</taxon>
        <taxon>Eurotiomycetidae</taxon>
        <taxon>Onygenales</taxon>
        <taxon>Onygenaceae</taxon>
        <taxon>Coccidioides</taxon>
    </lineage>
</organism>